<dbReference type="EMBL" id="AHMY02000069">
    <property type="protein sequence ID" value="EKO13611.1"/>
    <property type="molecule type" value="Genomic_DNA"/>
</dbReference>
<keyword evidence="4 7" id="KW-0812">Transmembrane</keyword>
<reference evidence="10 11" key="1">
    <citation type="submission" date="2012-10" db="EMBL/GenBank/DDBJ databases">
        <authorList>
            <person name="Harkins D.M."/>
            <person name="Durkin A.S."/>
            <person name="Brinkac L.M."/>
            <person name="Selengut J.D."/>
            <person name="Sanka R."/>
            <person name="DePew J."/>
            <person name="Purushe J."/>
            <person name="Peacock S.J."/>
            <person name="Thaipadungpanit J."/>
            <person name="Wuthiekanun V.W."/>
            <person name="Day N.P."/>
            <person name="Vinetz J.M."/>
            <person name="Sutton G.G."/>
            <person name="Nelson W.C."/>
            <person name="Fouts D.E."/>
        </authorList>
    </citation>
    <scope>NUCLEOTIDE SEQUENCE [LARGE SCALE GENOMIC DNA]</scope>
    <source>
        <strain evidence="10 11">H1</strain>
    </source>
</reference>
<comment type="caution">
    <text evidence="10">The sequence shown here is derived from an EMBL/GenBank/DDBJ whole genome shotgun (WGS) entry which is preliminary data.</text>
</comment>
<comment type="similarity">
    <text evidence="2">Belongs to the peptidase A24 family.</text>
</comment>
<evidence type="ECO:0000259" key="9">
    <source>
        <dbReference type="Pfam" id="PF06750"/>
    </source>
</evidence>
<keyword evidence="3" id="KW-1003">Cell membrane</keyword>
<feature type="transmembrane region" description="Helical" evidence="7">
    <location>
        <begin position="215"/>
        <end position="234"/>
    </location>
</feature>
<evidence type="ECO:0000256" key="4">
    <source>
        <dbReference type="ARBA" id="ARBA00022692"/>
    </source>
</evidence>
<sequence>MLISPDSFSFWIILCFGSLGAASLGSFYVTLGFRILETYYGKVRKLFSPFEKWKYILTRPSSCDHCGKKIRYPELFPIIGFFISKGICKYCNKKIYVLFPLVEFLFVCIFVFCFIITKNVPFSFTFLFLCGHLLISCLTDAFHFSLDYENLPWILCFGVASIFLLDGKLPGLNDLFVLGVFFVTFLILFFFFPGGIGFGDVLFAPVYAFLAGHPWWMFFLNASYIPAVLFTIILRERGKSIRKTPIPMGLYFGIGLFFTFLSRVFFESDLAPFTLFSEYSNPD</sequence>
<feature type="domain" description="Prepilin type IV endopeptidase peptidase" evidence="8">
    <location>
        <begin position="127"/>
        <end position="232"/>
    </location>
</feature>
<dbReference type="GO" id="GO:0005886">
    <property type="term" value="C:plasma membrane"/>
    <property type="evidence" value="ECO:0007669"/>
    <property type="project" value="UniProtKB-SubCell"/>
</dbReference>
<dbReference type="Pfam" id="PF01478">
    <property type="entry name" value="Peptidase_A24"/>
    <property type="match status" value="1"/>
</dbReference>
<dbReference type="PANTHER" id="PTHR30487:SF0">
    <property type="entry name" value="PREPILIN LEADER PEPTIDASE_N-METHYLTRANSFERASE-RELATED"/>
    <property type="match status" value="1"/>
</dbReference>
<feature type="transmembrane region" description="Helical" evidence="7">
    <location>
        <begin position="176"/>
        <end position="195"/>
    </location>
</feature>
<dbReference type="PANTHER" id="PTHR30487">
    <property type="entry name" value="TYPE 4 PREPILIN-LIKE PROTEINS LEADER PEPTIDE-PROCESSING ENZYME"/>
    <property type="match status" value="1"/>
</dbReference>
<dbReference type="Proteomes" id="UP000006253">
    <property type="component" value="Unassembled WGS sequence"/>
</dbReference>
<keyword evidence="6 7" id="KW-0472">Membrane</keyword>
<protein>
    <submittedName>
        <fullName evidence="10">Peptidase, A24 type IV prepilin peptidase family protein</fullName>
    </submittedName>
</protein>
<proteinExistence type="inferred from homology"/>
<evidence type="ECO:0000256" key="2">
    <source>
        <dbReference type="ARBA" id="ARBA00005801"/>
    </source>
</evidence>
<dbReference type="InterPro" id="IPR050882">
    <property type="entry name" value="Prepilin_peptidase/N-MTase"/>
</dbReference>
<dbReference type="Pfam" id="PF06750">
    <property type="entry name" value="A24_N_bact"/>
    <property type="match status" value="1"/>
</dbReference>
<dbReference type="RefSeq" id="WP_004767132.1">
    <property type="nucleotide sequence ID" value="NZ_AHMY02000069.1"/>
</dbReference>
<evidence type="ECO:0000256" key="1">
    <source>
        <dbReference type="ARBA" id="ARBA00004651"/>
    </source>
</evidence>
<accession>A0A0E2AXH0</accession>
<evidence type="ECO:0000256" key="3">
    <source>
        <dbReference type="ARBA" id="ARBA00022475"/>
    </source>
</evidence>
<dbReference type="InterPro" id="IPR000045">
    <property type="entry name" value="Prepilin_IV_endopep_pep"/>
</dbReference>
<feature type="transmembrane region" description="Helical" evidence="7">
    <location>
        <begin position="12"/>
        <end position="36"/>
    </location>
</feature>
<organism evidence="10 11">
    <name type="scientific">Leptospira kirschneri str. H1</name>
    <dbReference type="NCBI Taxonomy" id="1049966"/>
    <lineage>
        <taxon>Bacteria</taxon>
        <taxon>Pseudomonadati</taxon>
        <taxon>Spirochaetota</taxon>
        <taxon>Spirochaetia</taxon>
        <taxon>Leptospirales</taxon>
        <taxon>Leptospiraceae</taxon>
        <taxon>Leptospira</taxon>
    </lineage>
</organism>
<evidence type="ECO:0000259" key="8">
    <source>
        <dbReference type="Pfam" id="PF01478"/>
    </source>
</evidence>
<evidence type="ECO:0000256" key="6">
    <source>
        <dbReference type="ARBA" id="ARBA00023136"/>
    </source>
</evidence>
<dbReference type="AlphaFoldDB" id="A0A0E2AXH0"/>
<evidence type="ECO:0000256" key="5">
    <source>
        <dbReference type="ARBA" id="ARBA00022989"/>
    </source>
</evidence>
<evidence type="ECO:0000313" key="11">
    <source>
        <dbReference type="Proteomes" id="UP000006253"/>
    </source>
</evidence>
<comment type="subcellular location">
    <subcellularLocation>
        <location evidence="1">Cell membrane</location>
        <topology evidence="1">Multi-pass membrane protein</topology>
    </subcellularLocation>
</comment>
<name>A0A0E2AXH0_9LEPT</name>
<gene>
    <name evidence="10" type="ORF">LEP1GSC081_0107</name>
</gene>
<keyword evidence="5 7" id="KW-1133">Transmembrane helix</keyword>
<dbReference type="GO" id="GO:0006465">
    <property type="term" value="P:signal peptide processing"/>
    <property type="evidence" value="ECO:0007669"/>
    <property type="project" value="TreeGrafter"/>
</dbReference>
<evidence type="ECO:0000313" key="10">
    <source>
        <dbReference type="EMBL" id="EKO13611.1"/>
    </source>
</evidence>
<feature type="transmembrane region" description="Helical" evidence="7">
    <location>
        <begin position="246"/>
        <end position="266"/>
    </location>
</feature>
<evidence type="ECO:0000256" key="7">
    <source>
        <dbReference type="SAM" id="Phobius"/>
    </source>
</evidence>
<feature type="transmembrane region" description="Helical" evidence="7">
    <location>
        <begin position="95"/>
        <end position="117"/>
    </location>
</feature>
<dbReference type="GO" id="GO:0004190">
    <property type="term" value="F:aspartic-type endopeptidase activity"/>
    <property type="evidence" value="ECO:0007669"/>
    <property type="project" value="InterPro"/>
</dbReference>
<dbReference type="InterPro" id="IPR010627">
    <property type="entry name" value="Prepilin_pept_A24_N"/>
</dbReference>
<feature type="transmembrane region" description="Helical" evidence="7">
    <location>
        <begin position="151"/>
        <end position="169"/>
    </location>
</feature>
<feature type="domain" description="Prepilin peptidase A24 N-terminal" evidence="9">
    <location>
        <begin position="22"/>
        <end position="115"/>
    </location>
</feature>